<gene>
    <name evidence="2" type="ORF">S06H3_16438</name>
</gene>
<dbReference type="Gene3D" id="3.20.20.140">
    <property type="entry name" value="Metal-dependent hydrolases"/>
    <property type="match status" value="1"/>
</dbReference>
<name>X1NDB0_9ZZZZ</name>
<dbReference type="SUPFAM" id="SSF51556">
    <property type="entry name" value="Metallo-dependent hydrolases"/>
    <property type="match status" value="1"/>
</dbReference>
<dbReference type="InterPro" id="IPR032466">
    <property type="entry name" value="Metal_Hydrolase"/>
</dbReference>
<sequence>ASFFWDYLRNYAHRRRLAIDNGVTTIRSAGDHYPHIIRLRDKIAAGKLTGPRIFAPGPTITAPGGHPTGTIYKGNRYIVENAVRQIADVNSAREEVRRLVEGGVDCIKAIYSDINPMDIAHKVPRLSLDVLGVLADEAHQHNLRLMVHTGSPKETMNAIKAGADSIEHGILPGGDSTEFEDNLVKMMLDKGTFFVPTLAIAWAYKEAYPAVFSGLKETFKKLHSAGVNVAAGTDSGTPGVVIGKGLHKELELMVEAGISPMEAIIAGTRNAADNLGKASDLGTIEPGKLADIIAVSGDPLKEIRDTREIKLVIKDGKTLVNRINT</sequence>
<dbReference type="PANTHER" id="PTHR43135:SF3">
    <property type="entry name" value="ALPHA-D-RIBOSE 1-METHYLPHOSPHONATE 5-TRIPHOSPHATE DIPHOSPHATASE"/>
    <property type="match status" value="1"/>
</dbReference>
<dbReference type="GO" id="GO:0016810">
    <property type="term" value="F:hydrolase activity, acting on carbon-nitrogen (but not peptide) bonds"/>
    <property type="evidence" value="ECO:0007669"/>
    <property type="project" value="InterPro"/>
</dbReference>
<accession>X1NDB0</accession>
<dbReference type="AlphaFoldDB" id="X1NDB0"/>
<reference evidence="2" key="1">
    <citation type="journal article" date="2014" name="Front. Microbiol.">
        <title>High frequency of phylogenetically diverse reductive dehalogenase-homologous genes in deep subseafloor sedimentary metagenomes.</title>
        <authorList>
            <person name="Kawai M."/>
            <person name="Futagami T."/>
            <person name="Toyoda A."/>
            <person name="Takaki Y."/>
            <person name="Nishi S."/>
            <person name="Hori S."/>
            <person name="Arai W."/>
            <person name="Tsubouchi T."/>
            <person name="Morono Y."/>
            <person name="Uchiyama I."/>
            <person name="Ito T."/>
            <person name="Fujiyama A."/>
            <person name="Inagaki F."/>
            <person name="Takami H."/>
        </authorList>
    </citation>
    <scope>NUCLEOTIDE SEQUENCE</scope>
    <source>
        <strain evidence="2">Expedition CK06-06</strain>
    </source>
</reference>
<evidence type="ECO:0000313" key="2">
    <source>
        <dbReference type="EMBL" id="GAI16659.1"/>
    </source>
</evidence>
<dbReference type="Gene3D" id="2.30.40.10">
    <property type="entry name" value="Urease, subunit C, domain 1"/>
    <property type="match status" value="1"/>
</dbReference>
<dbReference type="Pfam" id="PF01979">
    <property type="entry name" value="Amidohydro_1"/>
    <property type="match status" value="1"/>
</dbReference>
<dbReference type="PANTHER" id="PTHR43135">
    <property type="entry name" value="ALPHA-D-RIBOSE 1-METHYLPHOSPHONATE 5-TRIPHOSPHATE DIPHOSPHATASE"/>
    <property type="match status" value="1"/>
</dbReference>
<organism evidence="2">
    <name type="scientific">marine sediment metagenome</name>
    <dbReference type="NCBI Taxonomy" id="412755"/>
    <lineage>
        <taxon>unclassified sequences</taxon>
        <taxon>metagenomes</taxon>
        <taxon>ecological metagenomes</taxon>
    </lineage>
</organism>
<feature type="non-terminal residue" evidence="2">
    <location>
        <position position="1"/>
    </location>
</feature>
<comment type="caution">
    <text evidence="2">The sequence shown here is derived from an EMBL/GenBank/DDBJ whole genome shotgun (WGS) entry which is preliminary data.</text>
</comment>
<dbReference type="InterPro" id="IPR011059">
    <property type="entry name" value="Metal-dep_hydrolase_composite"/>
</dbReference>
<feature type="domain" description="Amidohydrolase-related" evidence="1">
    <location>
        <begin position="18"/>
        <end position="318"/>
    </location>
</feature>
<evidence type="ECO:0000259" key="1">
    <source>
        <dbReference type="Pfam" id="PF01979"/>
    </source>
</evidence>
<dbReference type="InterPro" id="IPR051781">
    <property type="entry name" value="Metallo-dep_Hydrolase"/>
</dbReference>
<proteinExistence type="predicted"/>
<dbReference type="InterPro" id="IPR006680">
    <property type="entry name" value="Amidohydro-rel"/>
</dbReference>
<protein>
    <recommendedName>
        <fullName evidence="1">Amidohydrolase-related domain-containing protein</fullName>
    </recommendedName>
</protein>
<dbReference type="EMBL" id="BARV01008134">
    <property type="protein sequence ID" value="GAI16659.1"/>
    <property type="molecule type" value="Genomic_DNA"/>
</dbReference>